<keyword evidence="1 2" id="KW-0694">RNA-binding</keyword>
<dbReference type="Gene3D" id="3.30.70.330">
    <property type="match status" value="1"/>
</dbReference>
<name>A0AAD9FWD2_PAPLA</name>
<evidence type="ECO:0000256" key="3">
    <source>
        <dbReference type="SAM" id="MobiDB-lite"/>
    </source>
</evidence>
<feature type="region of interest" description="Disordered" evidence="3">
    <location>
        <begin position="38"/>
        <end position="67"/>
    </location>
</feature>
<dbReference type="PANTHER" id="PTHR47640">
    <property type="entry name" value="TRNA SELENOCYSTEINE 1-ASSOCIATED PROTEIN 1-RELATED-RELATED"/>
    <property type="match status" value="1"/>
</dbReference>
<keyword evidence="6" id="KW-1185">Reference proteome</keyword>
<comment type="caution">
    <text evidence="5">The sequence shown here is derived from an EMBL/GenBank/DDBJ whole genome shotgun (WGS) entry which is preliminary data.</text>
</comment>
<feature type="domain" description="RRM" evidence="4">
    <location>
        <begin position="132"/>
        <end position="209"/>
    </location>
</feature>
<dbReference type="AlphaFoldDB" id="A0AAD9FWD2"/>
<evidence type="ECO:0000256" key="2">
    <source>
        <dbReference type="PROSITE-ProRule" id="PRU00176"/>
    </source>
</evidence>
<evidence type="ECO:0000259" key="4">
    <source>
        <dbReference type="PROSITE" id="PS50102"/>
    </source>
</evidence>
<reference evidence="5" key="1">
    <citation type="submission" date="2023-02" db="EMBL/GenBank/DDBJ databases">
        <title>Identification and recombinant expression of a fungal hydrolase from Papiliotrema laurentii that hydrolyzes apple cutin and clears colloidal polyester polyurethane.</title>
        <authorList>
            <consortium name="DOE Joint Genome Institute"/>
            <person name="Roman V.A."/>
            <person name="Bojanowski C."/>
            <person name="Crable B.R."/>
            <person name="Wagner D.N."/>
            <person name="Hung C.S."/>
            <person name="Nadeau L.J."/>
            <person name="Schratz L."/>
            <person name="Haridas S."/>
            <person name="Pangilinan J."/>
            <person name="Lipzen A."/>
            <person name="Na H."/>
            <person name="Yan M."/>
            <person name="Ng V."/>
            <person name="Grigoriev I.V."/>
            <person name="Spatafora J.W."/>
            <person name="Barlow D."/>
            <person name="Biffinger J."/>
            <person name="Kelley-Loughnane N."/>
            <person name="Varaljay V.A."/>
            <person name="Crookes-Goodson W.J."/>
        </authorList>
    </citation>
    <scope>NUCLEOTIDE SEQUENCE</scope>
    <source>
        <strain evidence="5">5307AH</strain>
    </source>
</reference>
<protein>
    <recommendedName>
        <fullName evidence="4">RRM domain-containing protein</fullName>
    </recommendedName>
</protein>
<dbReference type="InterPro" id="IPR012677">
    <property type="entry name" value="Nucleotide-bd_a/b_plait_sf"/>
</dbReference>
<dbReference type="GO" id="GO:0003729">
    <property type="term" value="F:mRNA binding"/>
    <property type="evidence" value="ECO:0007669"/>
    <property type="project" value="InterPro"/>
</dbReference>
<dbReference type="InterPro" id="IPR000504">
    <property type="entry name" value="RRM_dom"/>
</dbReference>
<dbReference type="PANTHER" id="PTHR47640:SF11">
    <property type="entry name" value="RNA-BINDING PROTEIN 42"/>
    <property type="match status" value="1"/>
</dbReference>
<dbReference type="PROSITE" id="PS50102">
    <property type="entry name" value="RRM"/>
    <property type="match status" value="1"/>
</dbReference>
<dbReference type="InterPro" id="IPR050825">
    <property type="entry name" value="RBM42_RBP45_47-like"/>
</dbReference>
<organism evidence="5 6">
    <name type="scientific">Papiliotrema laurentii</name>
    <name type="common">Cryptococcus laurentii</name>
    <dbReference type="NCBI Taxonomy" id="5418"/>
    <lineage>
        <taxon>Eukaryota</taxon>
        <taxon>Fungi</taxon>
        <taxon>Dikarya</taxon>
        <taxon>Basidiomycota</taxon>
        <taxon>Agaricomycotina</taxon>
        <taxon>Tremellomycetes</taxon>
        <taxon>Tremellales</taxon>
        <taxon>Rhynchogastremaceae</taxon>
        <taxon>Papiliotrema</taxon>
    </lineage>
</organism>
<evidence type="ECO:0000313" key="5">
    <source>
        <dbReference type="EMBL" id="KAK1927312.1"/>
    </source>
</evidence>
<dbReference type="SMART" id="SM00360">
    <property type="entry name" value="RRM"/>
    <property type="match status" value="1"/>
</dbReference>
<dbReference type="SUPFAM" id="SSF54928">
    <property type="entry name" value="RNA-binding domain, RBD"/>
    <property type="match status" value="1"/>
</dbReference>
<evidence type="ECO:0000313" key="6">
    <source>
        <dbReference type="Proteomes" id="UP001182556"/>
    </source>
</evidence>
<dbReference type="Proteomes" id="UP001182556">
    <property type="component" value="Unassembled WGS sequence"/>
</dbReference>
<feature type="compositionally biased region" description="Low complexity" evidence="3">
    <location>
        <begin position="38"/>
        <end position="61"/>
    </location>
</feature>
<dbReference type="Pfam" id="PF00076">
    <property type="entry name" value="RRM_1"/>
    <property type="match status" value="1"/>
</dbReference>
<dbReference type="EMBL" id="JAODAN010000001">
    <property type="protein sequence ID" value="KAK1927312.1"/>
    <property type="molecule type" value="Genomic_DNA"/>
</dbReference>
<proteinExistence type="predicted"/>
<dbReference type="InterPro" id="IPR035979">
    <property type="entry name" value="RBD_domain_sf"/>
</dbReference>
<gene>
    <name evidence="5" type="ORF">DB88DRAFT_477587</name>
</gene>
<evidence type="ECO:0000256" key="1">
    <source>
        <dbReference type="ARBA" id="ARBA00022884"/>
    </source>
</evidence>
<sequence length="246" mass="27337">MADQGFTEEQRRAAWVEYYRSQGYDAAQIAAAMGDPSASSSSYAATSGSNYASASGSGSNTPTARIPSGVTKQVQDTDYIAQQSAYLPGVVDEMVRTGKYKAPIGKRETVIRKGSGKVWEDTTLLDWDPKWFRLFVGDVSNDVNERTLDEAFSKYPSYCKCKVVRDRLSLKAKYGFIAFKDPEDFLKAWKENDGKYIGNRPIRLSKVKDDKYGSIAKTVVSGRKARELDKLRANHGKPLDGRPVPF</sequence>
<accession>A0AAD9FWD2</accession>